<dbReference type="Gene3D" id="3.30.70.1290">
    <property type="entry name" value="Transposase IS200-like"/>
    <property type="match status" value="1"/>
</dbReference>
<proteinExistence type="predicted"/>
<accession>A0ABV8AXH0</accession>
<evidence type="ECO:0000259" key="1">
    <source>
        <dbReference type="SMART" id="SM01321"/>
    </source>
</evidence>
<dbReference type="SMART" id="SM01321">
    <property type="entry name" value="Y1_Tnp"/>
    <property type="match status" value="1"/>
</dbReference>
<name>A0ABV8AXH0_9BACT</name>
<sequence>MRDGHSDIWTHLVLSSKMHEPIFSPKMIPEIQQALEDFISQTPNRQGTYCVLSDHIHLLVKLPPDISINTLANQIQDLVAGRLRQQGHLTNLEWDSDYHAHSVSLNRLEFEKSLIQRQPLKHQDISLAEELKFLGM</sequence>
<gene>
    <name evidence="2" type="ORF">ACFOSV_17470</name>
</gene>
<dbReference type="SUPFAM" id="SSF143422">
    <property type="entry name" value="Transposase IS200-like"/>
    <property type="match status" value="1"/>
</dbReference>
<protein>
    <submittedName>
        <fullName evidence="2">Transposase</fullName>
    </submittedName>
</protein>
<dbReference type="RefSeq" id="WP_377907363.1">
    <property type="nucleotide sequence ID" value="NZ_JBHRZS010000011.1"/>
</dbReference>
<evidence type="ECO:0000313" key="3">
    <source>
        <dbReference type="Proteomes" id="UP001595805"/>
    </source>
</evidence>
<organism evidence="2 3">
    <name type="scientific">Algoriphagus namhaensis</name>
    <dbReference type="NCBI Taxonomy" id="915353"/>
    <lineage>
        <taxon>Bacteria</taxon>
        <taxon>Pseudomonadati</taxon>
        <taxon>Bacteroidota</taxon>
        <taxon>Cytophagia</taxon>
        <taxon>Cytophagales</taxon>
        <taxon>Cyclobacteriaceae</taxon>
        <taxon>Algoriphagus</taxon>
    </lineage>
</organism>
<dbReference type="InterPro" id="IPR002686">
    <property type="entry name" value="Transposase_17"/>
</dbReference>
<keyword evidence="3" id="KW-1185">Reference proteome</keyword>
<reference evidence="3" key="1">
    <citation type="journal article" date="2019" name="Int. J. Syst. Evol. Microbiol.">
        <title>The Global Catalogue of Microorganisms (GCM) 10K type strain sequencing project: providing services to taxonomists for standard genome sequencing and annotation.</title>
        <authorList>
            <consortium name="The Broad Institute Genomics Platform"/>
            <consortium name="The Broad Institute Genome Sequencing Center for Infectious Disease"/>
            <person name="Wu L."/>
            <person name="Ma J."/>
        </authorList>
    </citation>
    <scope>NUCLEOTIDE SEQUENCE [LARGE SCALE GENOMIC DNA]</scope>
    <source>
        <strain evidence="3">CCUG 60523</strain>
    </source>
</reference>
<feature type="domain" description="Transposase IS200-like" evidence="1">
    <location>
        <begin position="5"/>
        <end position="118"/>
    </location>
</feature>
<evidence type="ECO:0000313" key="2">
    <source>
        <dbReference type="EMBL" id="MFC3881979.1"/>
    </source>
</evidence>
<dbReference type="Pfam" id="PF01797">
    <property type="entry name" value="Y1_Tnp"/>
    <property type="match status" value="1"/>
</dbReference>
<dbReference type="InterPro" id="IPR036515">
    <property type="entry name" value="Transposase_17_sf"/>
</dbReference>
<dbReference type="Proteomes" id="UP001595805">
    <property type="component" value="Unassembled WGS sequence"/>
</dbReference>
<comment type="caution">
    <text evidence="2">The sequence shown here is derived from an EMBL/GenBank/DDBJ whole genome shotgun (WGS) entry which is preliminary data.</text>
</comment>
<dbReference type="EMBL" id="JBHRZS010000011">
    <property type="protein sequence ID" value="MFC3881979.1"/>
    <property type="molecule type" value="Genomic_DNA"/>
</dbReference>